<sequence>MTKATQKKLDTLFKLASQAESEVQEVDRQLATNAEEIRAAARSSLLGSNRGGGQPKPEADNAGFATNYARGCKGNTVPGKSLANDLVCICGTATGNVQATLQMCTTIDKTSAYPAAYTSATNDKTIFTALLKVCSKTASTPDLTPSNIDASITAFTATLGRHTQSSATNEGAYAFGNGEDSGDECNGGAASGQPCVSYHGLITANDGTELGTAILWLRQLQIVRTKLKTRRELLQKREREKTRLISLADKMQELFKEALHGEFPITTEAQNKPQPTPDSDKQKACEKLTNKTACEAKSCKWSGTEQTIGKCEAKPPEEEQKSQGTEGTTKEGTTTSGCAKHKDKTACENDKKDGTQNCAWRKGKDGEDELEK</sequence>
<dbReference type="GO" id="GO:0005886">
    <property type="term" value="C:plasma membrane"/>
    <property type="evidence" value="ECO:0007669"/>
    <property type="project" value="UniProtKB-SubCell"/>
</dbReference>
<organism evidence="13">
    <name type="scientific">Trypanosoma brucei</name>
    <dbReference type="NCBI Taxonomy" id="5691"/>
    <lineage>
        <taxon>Eukaryota</taxon>
        <taxon>Discoba</taxon>
        <taxon>Euglenozoa</taxon>
        <taxon>Kinetoplastea</taxon>
        <taxon>Metakinetoplastina</taxon>
        <taxon>Trypanosomatida</taxon>
        <taxon>Trypanosomatidae</taxon>
        <taxon>Trypanosoma</taxon>
    </lineage>
</organism>
<feature type="compositionally biased region" description="Basic and acidic residues" evidence="10">
    <location>
        <begin position="311"/>
        <end position="321"/>
    </location>
</feature>
<feature type="region of interest" description="Disordered" evidence="10">
    <location>
        <begin position="262"/>
        <end position="284"/>
    </location>
</feature>
<reference evidence="13" key="1">
    <citation type="submission" date="2016-08" db="EMBL/GenBank/DDBJ databases">
        <title>VSG repertoire of Trypanosoma brucei EATRO 1125.</title>
        <authorList>
            <person name="Cross G.A."/>
        </authorList>
    </citation>
    <scope>NUCLEOTIDE SEQUENCE</scope>
    <source>
        <strain evidence="13">EATRO 1125</strain>
    </source>
</reference>
<accession>A0A1J0RBX7</accession>
<feature type="compositionally biased region" description="Basic and acidic residues" evidence="10">
    <location>
        <begin position="344"/>
        <end position="354"/>
    </location>
</feature>
<dbReference type="VEuPathDB" id="TriTrypDB:Tb1125.Tb08.27P2.240"/>
<feature type="region of interest" description="Disordered" evidence="10">
    <location>
        <begin position="305"/>
        <end position="372"/>
    </location>
</feature>
<name>A0A1J0RBX7_9TRYP</name>
<comment type="subcellular location">
    <subcellularLocation>
        <location evidence="2">Cell membrane</location>
        <topology evidence="2">Lipid-anchor</topology>
        <topology evidence="2">GPI-anchor</topology>
    </subcellularLocation>
</comment>
<keyword evidence="4" id="KW-0336">GPI-anchor</keyword>
<evidence type="ECO:0000256" key="2">
    <source>
        <dbReference type="ARBA" id="ARBA00004609"/>
    </source>
</evidence>
<evidence type="ECO:0000256" key="1">
    <source>
        <dbReference type="ARBA" id="ARBA00002523"/>
    </source>
</evidence>
<keyword evidence="5" id="KW-0732">Signal</keyword>
<dbReference type="InterPro" id="IPR025932">
    <property type="entry name" value="Trypano_VSG_B_N_dom"/>
</dbReference>
<evidence type="ECO:0000256" key="8">
    <source>
        <dbReference type="ARBA" id="ARBA00023288"/>
    </source>
</evidence>
<dbReference type="Pfam" id="PF10659">
    <property type="entry name" value="Trypan_glycop_C"/>
    <property type="match status" value="1"/>
</dbReference>
<keyword evidence="9" id="KW-0175">Coiled coil</keyword>
<feature type="domain" description="Trypanosome variant surface glycoprotein C-terminal" evidence="11">
    <location>
        <begin position="285"/>
        <end position="364"/>
    </location>
</feature>
<evidence type="ECO:0000256" key="7">
    <source>
        <dbReference type="ARBA" id="ARBA00023180"/>
    </source>
</evidence>
<dbReference type="Pfam" id="PF13206">
    <property type="entry name" value="VSG_B"/>
    <property type="match status" value="1"/>
</dbReference>
<keyword evidence="7" id="KW-0325">Glycoprotein</keyword>
<evidence type="ECO:0000256" key="4">
    <source>
        <dbReference type="ARBA" id="ARBA00022622"/>
    </source>
</evidence>
<keyword evidence="3" id="KW-1003">Cell membrane</keyword>
<dbReference type="AlphaFoldDB" id="A0A1J0RBX7"/>
<feature type="coiled-coil region" evidence="9">
    <location>
        <begin position="9"/>
        <end position="36"/>
    </location>
</feature>
<evidence type="ECO:0000313" key="13">
    <source>
        <dbReference type="EMBL" id="APD75278.1"/>
    </source>
</evidence>
<evidence type="ECO:0000256" key="9">
    <source>
        <dbReference type="SAM" id="Coils"/>
    </source>
</evidence>
<dbReference type="GO" id="GO:0098552">
    <property type="term" value="C:side of membrane"/>
    <property type="evidence" value="ECO:0007669"/>
    <property type="project" value="UniProtKB-KW"/>
</dbReference>
<dbReference type="EMBL" id="KX701322">
    <property type="protein sequence ID" value="APD75278.1"/>
    <property type="molecule type" value="Genomic_DNA"/>
</dbReference>
<evidence type="ECO:0000256" key="3">
    <source>
        <dbReference type="ARBA" id="ARBA00022475"/>
    </source>
</evidence>
<evidence type="ECO:0000256" key="10">
    <source>
        <dbReference type="SAM" id="MobiDB-lite"/>
    </source>
</evidence>
<evidence type="ECO:0000259" key="11">
    <source>
        <dbReference type="Pfam" id="PF10659"/>
    </source>
</evidence>
<evidence type="ECO:0000259" key="12">
    <source>
        <dbReference type="Pfam" id="PF13206"/>
    </source>
</evidence>
<comment type="function">
    <text evidence="1">VSG forms a coat on the surface of the parasite. The trypanosome evades the immune response of the host by expressing a series of antigenically distinct VSGs from an estimated 1000 VSG genes.</text>
</comment>
<feature type="domain" description="Trypanosome variant surface glycoprotein B-type N-terminal" evidence="12">
    <location>
        <begin position="3"/>
        <end position="244"/>
    </location>
</feature>
<dbReference type="VEuPathDB" id="TriTrypDB:Tb11.v5.0144"/>
<keyword evidence="6" id="KW-0472">Membrane</keyword>
<proteinExistence type="predicted"/>
<feature type="compositionally biased region" description="Low complexity" evidence="10">
    <location>
        <begin position="322"/>
        <end position="337"/>
    </location>
</feature>
<keyword evidence="8" id="KW-0449">Lipoprotein</keyword>
<protein>
    <submittedName>
        <fullName evidence="13">Variant surface glycoprotein 1125.5134</fullName>
    </submittedName>
</protein>
<dbReference type="InterPro" id="IPR019609">
    <property type="entry name" value="Variant_surf_glycoprt_trypan_C"/>
</dbReference>
<dbReference type="VEuPathDB" id="TriTrypDB:Tb427_000018400"/>
<evidence type="ECO:0000256" key="6">
    <source>
        <dbReference type="ARBA" id="ARBA00023136"/>
    </source>
</evidence>
<evidence type="ECO:0000256" key="5">
    <source>
        <dbReference type="ARBA" id="ARBA00022729"/>
    </source>
</evidence>